<proteinExistence type="predicted"/>
<evidence type="ECO:0000313" key="2">
    <source>
        <dbReference type="EMBL" id="MUP40870.1"/>
    </source>
</evidence>
<sequence>MNSIVYVFLFATLVMSFTSYVSAEVSVEPIRHPRRNPSESECTETCANSFTGGDKSRIEKVEILRDFYCNCHIKIA</sequence>
<feature type="signal peptide" evidence="1">
    <location>
        <begin position="1"/>
        <end position="23"/>
    </location>
</feature>
<organism evidence="2">
    <name type="scientific">Hemiscolopendra marginata</name>
    <dbReference type="NCBI Taxonomy" id="943146"/>
    <lineage>
        <taxon>Eukaryota</taxon>
        <taxon>Metazoa</taxon>
        <taxon>Ecdysozoa</taxon>
        <taxon>Arthropoda</taxon>
        <taxon>Myriapoda</taxon>
        <taxon>Chilopoda</taxon>
        <taxon>Pleurostigmophora</taxon>
        <taxon>Scolopendromorpha</taxon>
        <taxon>Scolopendridae</taxon>
        <taxon>Hemiscolopendra</taxon>
    </lineage>
</organism>
<evidence type="ECO:0000256" key="1">
    <source>
        <dbReference type="SAM" id="SignalP"/>
    </source>
</evidence>
<reference evidence="2" key="1">
    <citation type="submission" date="2018-11" db="EMBL/GenBank/DDBJ databases">
        <title>Venom-gland transcriptomics and venom proteomics of the Florida green centipede (Hemiscolopendra marginata) reveal sex-based variation in a centipede venom.</title>
        <authorList>
            <person name="Nystrom G.S."/>
            <person name="Ward M.J."/>
            <person name="Ellsworth S.A."/>
            <person name="Rokyta D.R."/>
        </authorList>
    </citation>
    <scope>NUCLEOTIDE SEQUENCE</scope>
    <source>
        <tissue evidence="2">Venom gland</tissue>
    </source>
</reference>
<accession>A0A646QJF3</accession>
<keyword evidence="1" id="KW-0732">Signal</keyword>
<dbReference type="EMBL" id="GHBY01000693">
    <property type="protein sequence ID" value="MUP40870.1"/>
    <property type="molecule type" value="Transcribed_RNA"/>
</dbReference>
<feature type="chain" id="PRO_5024808927" evidence="1">
    <location>
        <begin position="24"/>
        <end position="76"/>
    </location>
</feature>
<protein>
    <submittedName>
        <fullName evidence="2">SLPTX15</fullName>
    </submittedName>
</protein>
<dbReference type="AlphaFoldDB" id="A0A646QJF3"/>
<name>A0A646QJF3_9MYRI</name>